<name>A0AAE5AE52_MYCFO</name>
<proteinExistence type="predicted"/>
<evidence type="ECO:0000313" key="2">
    <source>
        <dbReference type="Proteomes" id="UP001186041"/>
    </source>
</evidence>
<accession>A0AAE5AE52</accession>
<sequence>MLSAGQLLSTLGPDTVELVIREPADPPALDAWGRPAMTERAVTKTGASWQVTGGTEELGGATIATLEARGALPVDADTAALQATAAVRHGGRLFELTTPGVTHYDDFGRASHVRVFGRWAEDVSLGEQVIVVPAGRRHDGIVDPDGEPVPLTARAVVPGDARIKFGSAEAALAVDFTVVLDLDAPISDGDWLIVRGRECRALVKRQESQWVERRQLVVLAEFRGGARS</sequence>
<dbReference type="EMBL" id="JAWLVV010000015">
    <property type="protein sequence ID" value="MDV7292065.1"/>
    <property type="molecule type" value="Genomic_DNA"/>
</dbReference>
<dbReference type="Proteomes" id="UP001186041">
    <property type="component" value="Unassembled WGS sequence"/>
</dbReference>
<dbReference type="AlphaFoldDB" id="A0AAE5AE52"/>
<reference evidence="1" key="1">
    <citation type="submission" date="2023-10" db="EMBL/GenBank/DDBJ databases">
        <title>Mycolicibacterium fortuitum clinical isolates causing pulmonary infections in humans.</title>
        <authorList>
            <person name="Mejia-Ponce P.M."/>
            <person name="Zenteno-Cuevas R."/>
            <person name="Licona-Cassani C."/>
        </authorList>
    </citation>
    <scope>NUCLEOTIDE SEQUENCE</scope>
    <source>
        <strain evidence="1">M8</strain>
    </source>
</reference>
<dbReference type="RefSeq" id="WP_317722295.1">
    <property type="nucleotide sequence ID" value="NZ_JAWLVK010000015.1"/>
</dbReference>
<gene>
    <name evidence="1" type="ORF">R4485_18005</name>
</gene>
<evidence type="ECO:0000313" key="1">
    <source>
        <dbReference type="EMBL" id="MDV7292065.1"/>
    </source>
</evidence>
<protein>
    <submittedName>
        <fullName evidence="1">Uncharacterized protein</fullName>
    </submittedName>
</protein>
<comment type="caution">
    <text evidence="1">The sequence shown here is derived from an EMBL/GenBank/DDBJ whole genome shotgun (WGS) entry which is preliminary data.</text>
</comment>
<organism evidence="1 2">
    <name type="scientific">Mycolicibacterium fortuitum</name>
    <name type="common">Mycobacterium fortuitum</name>
    <dbReference type="NCBI Taxonomy" id="1766"/>
    <lineage>
        <taxon>Bacteria</taxon>
        <taxon>Bacillati</taxon>
        <taxon>Actinomycetota</taxon>
        <taxon>Actinomycetes</taxon>
        <taxon>Mycobacteriales</taxon>
        <taxon>Mycobacteriaceae</taxon>
        <taxon>Mycolicibacterium</taxon>
    </lineage>
</organism>